<dbReference type="Pfam" id="PF00583">
    <property type="entry name" value="Acetyltransf_1"/>
    <property type="match status" value="1"/>
</dbReference>
<protein>
    <submittedName>
        <fullName evidence="4">GNAT family N-acetyltransferase</fullName>
    </submittedName>
</protein>
<evidence type="ECO:0000313" key="5">
    <source>
        <dbReference type="Proteomes" id="UP001271249"/>
    </source>
</evidence>
<dbReference type="InterPro" id="IPR000182">
    <property type="entry name" value="GNAT_dom"/>
</dbReference>
<comment type="caution">
    <text evidence="4">The sequence shown here is derived from an EMBL/GenBank/DDBJ whole genome shotgun (WGS) entry which is preliminary data.</text>
</comment>
<dbReference type="Gene3D" id="3.40.630.30">
    <property type="match status" value="1"/>
</dbReference>
<sequence length="186" mass="20137">MTNVSIGVEKLRFIDAVTGDAAAIVSVVNGAYRANGAVEGWTNERGLLDGPRIGEEGVRALIARGRILLLRRLTDGAISGCINIAIDDDGAWHTSMLAVAPDEQTAGIGKLIKQEVERQAAAAGAPRMRMEVIRQREALIAWHRRRGYELTGETLAFPYDDPSVGHPLRPDLELVVMEKQLNSTVG</sequence>
<dbReference type="SUPFAM" id="SSF55729">
    <property type="entry name" value="Acyl-CoA N-acyltransferases (Nat)"/>
    <property type="match status" value="1"/>
</dbReference>
<dbReference type="PROSITE" id="PS51186">
    <property type="entry name" value="GNAT"/>
    <property type="match status" value="1"/>
</dbReference>
<dbReference type="CDD" id="cd04301">
    <property type="entry name" value="NAT_SF"/>
    <property type="match status" value="1"/>
</dbReference>
<keyword evidence="2" id="KW-0012">Acyltransferase</keyword>
<dbReference type="Proteomes" id="UP001271249">
    <property type="component" value="Unassembled WGS sequence"/>
</dbReference>
<dbReference type="PANTHER" id="PTHR43877">
    <property type="entry name" value="AMINOALKYLPHOSPHONATE N-ACETYLTRANSFERASE-RELATED-RELATED"/>
    <property type="match status" value="1"/>
</dbReference>
<evidence type="ECO:0000259" key="3">
    <source>
        <dbReference type="PROSITE" id="PS51186"/>
    </source>
</evidence>
<name>A0ABU4Z0H9_9HYPH</name>
<organism evidence="4 5">
    <name type="scientific">Mesorhizobium captivum</name>
    <dbReference type="NCBI Taxonomy" id="3072319"/>
    <lineage>
        <taxon>Bacteria</taxon>
        <taxon>Pseudomonadati</taxon>
        <taxon>Pseudomonadota</taxon>
        <taxon>Alphaproteobacteria</taxon>
        <taxon>Hyphomicrobiales</taxon>
        <taxon>Phyllobacteriaceae</taxon>
        <taxon>Mesorhizobium</taxon>
    </lineage>
</organism>
<evidence type="ECO:0000256" key="1">
    <source>
        <dbReference type="ARBA" id="ARBA00022679"/>
    </source>
</evidence>
<dbReference type="InterPro" id="IPR016181">
    <property type="entry name" value="Acyl_CoA_acyltransferase"/>
</dbReference>
<proteinExistence type="predicted"/>
<keyword evidence="1" id="KW-0808">Transferase</keyword>
<dbReference type="InterPro" id="IPR050832">
    <property type="entry name" value="Bact_Acetyltransf"/>
</dbReference>
<gene>
    <name evidence="4" type="ORF">RFN29_14030</name>
</gene>
<evidence type="ECO:0000256" key="2">
    <source>
        <dbReference type="ARBA" id="ARBA00023315"/>
    </source>
</evidence>
<dbReference type="RefSeq" id="WP_140754890.1">
    <property type="nucleotide sequence ID" value="NZ_JAVIJC010000013.1"/>
</dbReference>
<accession>A0ABU4Z0H9</accession>
<keyword evidence="5" id="KW-1185">Reference proteome</keyword>
<evidence type="ECO:0000313" key="4">
    <source>
        <dbReference type="EMBL" id="MDX8492694.1"/>
    </source>
</evidence>
<feature type="domain" description="N-acetyltransferase" evidence="3">
    <location>
        <begin position="11"/>
        <end position="182"/>
    </location>
</feature>
<dbReference type="PANTHER" id="PTHR43877:SF2">
    <property type="entry name" value="AMINOALKYLPHOSPHONATE N-ACETYLTRANSFERASE-RELATED"/>
    <property type="match status" value="1"/>
</dbReference>
<dbReference type="EMBL" id="JAVIJC010000013">
    <property type="protein sequence ID" value="MDX8492694.1"/>
    <property type="molecule type" value="Genomic_DNA"/>
</dbReference>
<reference evidence="4 5" key="1">
    <citation type="submission" date="2023-08" db="EMBL/GenBank/DDBJ databases">
        <title>Implementing the SeqCode for naming new Mesorhizobium species isolated from Vachellia karroo root nodules.</title>
        <authorList>
            <person name="Van Lill M."/>
        </authorList>
    </citation>
    <scope>NUCLEOTIDE SEQUENCE [LARGE SCALE GENOMIC DNA]</scope>
    <source>
        <strain evidence="4 5">VK22B</strain>
    </source>
</reference>